<dbReference type="InterPro" id="IPR029063">
    <property type="entry name" value="SAM-dependent_MTases_sf"/>
</dbReference>
<dbReference type="EMBL" id="AP028955">
    <property type="protein sequence ID" value="BET38441.1"/>
    <property type="molecule type" value="Genomic_DNA"/>
</dbReference>
<dbReference type="RefSeq" id="WP_353307076.1">
    <property type="nucleotide sequence ID" value="NZ_AP028955.1"/>
</dbReference>
<dbReference type="PANTHER" id="PTHR43542">
    <property type="entry name" value="METHYLTRANSFERASE"/>
    <property type="match status" value="1"/>
</dbReference>
<accession>A0ABN7BU27</accession>
<dbReference type="InterPro" id="IPR002052">
    <property type="entry name" value="DNA_methylase_N6_adenine_CS"/>
</dbReference>
<dbReference type="PIRSF" id="PIRSF004553">
    <property type="entry name" value="CHP00095"/>
    <property type="match status" value="1"/>
</dbReference>
<dbReference type="Gene3D" id="3.40.50.150">
    <property type="entry name" value="Vaccinia Virus protein VP39"/>
    <property type="match status" value="1"/>
</dbReference>
<gene>
    <name evidence="3" type="primary">rsmD</name>
    <name evidence="3" type="ORF">SAP269_10300</name>
</gene>
<dbReference type="InterPro" id="IPR004398">
    <property type="entry name" value="RNA_MeTrfase_RsmD"/>
</dbReference>
<protein>
    <submittedName>
        <fullName evidence="3">16S rRNA (Guanine(966)-N(2))-methyltransferase RsmD</fullName>
    </submittedName>
</protein>
<keyword evidence="2" id="KW-0808">Transferase</keyword>
<evidence type="ECO:0000256" key="2">
    <source>
        <dbReference type="ARBA" id="ARBA00022679"/>
    </source>
</evidence>
<name>A0ABN7BU27_9MOLU</name>
<dbReference type="CDD" id="cd02440">
    <property type="entry name" value="AdoMet_MTases"/>
    <property type="match status" value="1"/>
</dbReference>
<keyword evidence="1" id="KW-0489">Methyltransferase</keyword>
<keyword evidence="4" id="KW-1185">Reference proteome</keyword>
<dbReference type="Proteomes" id="UP001473424">
    <property type="component" value="Chromosome"/>
</dbReference>
<evidence type="ECO:0000313" key="4">
    <source>
        <dbReference type="Proteomes" id="UP001473424"/>
    </source>
</evidence>
<evidence type="ECO:0000256" key="1">
    <source>
        <dbReference type="ARBA" id="ARBA00022603"/>
    </source>
</evidence>
<reference evidence="4" key="1">
    <citation type="journal article" date="2024" name="FEMS Microbiol. Lett.">
        <title>Genomic insights into Spiroplasma endosymbionts that induce male-killing and protective phenotypes in the pea aphid.</title>
        <authorList>
            <person name="Arai H."/>
            <person name="Legeai F."/>
            <person name="Kageyama D."/>
            <person name="Sugio A."/>
            <person name="Simon J.C."/>
        </authorList>
    </citation>
    <scope>NUCLEOTIDE SEQUENCE [LARGE SCALE GENOMIC DNA]</scope>
    <source>
        <strain evidence="4">sAp269</strain>
    </source>
</reference>
<dbReference type="PROSITE" id="PS00092">
    <property type="entry name" value="N6_MTASE"/>
    <property type="match status" value="1"/>
</dbReference>
<dbReference type="PANTHER" id="PTHR43542:SF1">
    <property type="entry name" value="METHYLTRANSFERASE"/>
    <property type="match status" value="1"/>
</dbReference>
<evidence type="ECO:0000313" key="3">
    <source>
        <dbReference type="EMBL" id="BET38441.1"/>
    </source>
</evidence>
<organism evidence="3 4">
    <name type="scientific">Spiroplasma ixodetis</name>
    <dbReference type="NCBI Taxonomy" id="2141"/>
    <lineage>
        <taxon>Bacteria</taxon>
        <taxon>Bacillati</taxon>
        <taxon>Mycoplasmatota</taxon>
        <taxon>Mollicutes</taxon>
        <taxon>Entomoplasmatales</taxon>
        <taxon>Spiroplasmataceae</taxon>
        <taxon>Spiroplasma</taxon>
    </lineage>
</organism>
<dbReference type="SUPFAM" id="SSF53335">
    <property type="entry name" value="S-adenosyl-L-methionine-dependent methyltransferases"/>
    <property type="match status" value="1"/>
</dbReference>
<sequence>MKIIAGKLKGKKIITLDGLSTRPTLNRIKENIFNIMLNYCSFEDKIVVDLFVGSGNLILESLSRGAKFAFANDINKVACNIINQNCFACNLQEQVKLSNLDYQIFSKTLVQQCDIIFIDPPFVNITCQQWIIDFFYKNNLLANNALIVLETNVPLENLQLNFHFKVVSNKKYGKIYIKIIQFYEK</sequence>
<dbReference type="Pfam" id="PF03602">
    <property type="entry name" value="Cons_hypoth95"/>
    <property type="match status" value="1"/>
</dbReference>
<proteinExistence type="predicted"/>